<proteinExistence type="predicted"/>
<gene>
    <name evidence="1" type="ORF">AOQ71_29300</name>
</gene>
<evidence type="ECO:0000313" key="1">
    <source>
        <dbReference type="EMBL" id="KRQ04945.1"/>
    </source>
</evidence>
<evidence type="ECO:0000313" key="2">
    <source>
        <dbReference type="Proteomes" id="UP000051936"/>
    </source>
</evidence>
<keyword evidence="2" id="KW-1185">Reference proteome</keyword>
<organism evidence="1 2">
    <name type="scientific">Bradyrhizobium manausense</name>
    <dbReference type="NCBI Taxonomy" id="989370"/>
    <lineage>
        <taxon>Bacteria</taxon>
        <taxon>Pseudomonadati</taxon>
        <taxon>Pseudomonadota</taxon>
        <taxon>Alphaproteobacteria</taxon>
        <taxon>Hyphomicrobiales</taxon>
        <taxon>Nitrobacteraceae</taxon>
        <taxon>Bradyrhizobium</taxon>
    </lineage>
</organism>
<name>A0A0R3D656_9BRAD</name>
<accession>A0A0R3D656</accession>
<dbReference type="AlphaFoldDB" id="A0A0R3D656"/>
<dbReference type="Proteomes" id="UP000051936">
    <property type="component" value="Unassembled WGS sequence"/>
</dbReference>
<comment type="caution">
    <text evidence="1">The sequence shown here is derived from an EMBL/GenBank/DDBJ whole genome shotgun (WGS) entry which is preliminary data.</text>
</comment>
<protein>
    <submittedName>
        <fullName evidence="1">Uncharacterized protein</fullName>
    </submittedName>
</protein>
<dbReference type="EMBL" id="LJYG01000105">
    <property type="protein sequence ID" value="KRQ04945.1"/>
    <property type="molecule type" value="Genomic_DNA"/>
</dbReference>
<reference evidence="1 2" key="1">
    <citation type="submission" date="2015-09" db="EMBL/GenBank/DDBJ databases">
        <title>Draft Genome Sequence of Bradyrhizobium manausense Strain BR 3351T, a Novel Symbiotic Nitrogen-Fixing Alphaproteobacterium Isolated from Brazilian Amazon Rain Forest.</title>
        <authorList>
            <person name="De Araujo J.L."/>
            <person name="Zilli J.E."/>
        </authorList>
    </citation>
    <scope>NUCLEOTIDE SEQUENCE [LARGE SCALE GENOMIC DNA]</scope>
    <source>
        <strain evidence="1 2">BR3351</strain>
    </source>
</reference>
<sequence>MVSASCFLLLSGCGTYVPQQQEVWEGPDIKGNMAVDIKKHIFCELVHAIKFVNKNLRINDGPSIPDSYGVQMQITLTAEENSALAGGLVLNQAIRDGTLGLGGNLSSTATRTDTSYSFYNVGKIAGPGKNNWCDTLEVSGSSLLMSDLGIGSYLLKAVKAQAELHSSAPLKPDGLKLDVLSYDVKFVVVSSGNVTPSWKLVSLSANTGGSPFLAAGRTRTHDLILTFGPGDPSSPTYYAALQTHFTQQIVQSNNQRRGN</sequence>